<accession>A0AAE0DS77</accession>
<evidence type="ECO:0000256" key="3">
    <source>
        <dbReference type="ARBA" id="ARBA00010067"/>
    </source>
</evidence>
<keyword evidence="10" id="KW-1185">Reference proteome</keyword>
<comment type="caution">
    <text evidence="9">The sequence shown here is derived from an EMBL/GenBank/DDBJ whole genome shotgun (WGS) entry which is preliminary data.</text>
</comment>
<organism evidence="9 10">
    <name type="scientific">Dipteronia sinensis</name>
    <dbReference type="NCBI Taxonomy" id="43782"/>
    <lineage>
        <taxon>Eukaryota</taxon>
        <taxon>Viridiplantae</taxon>
        <taxon>Streptophyta</taxon>
        <taxon>Embryophyta</taxon>
        <taxon>Tracheophyta</taxon>
        <taxon>Spermatophyta</taxon>
        <taxon>Magnoliopsida</taxon>
        <taxon>eudicotyledons</taxon>
        <taxon>Gunneridae</taxon>
        <taxon>Pentapetalae</taxon>
        <taxon>rosids</taxon>
        <taxon>malvids</taxon>
        <taxon>Sapindales</taxon>
        <taxon>Sapindaceae</taxon>
        <taxon>Hippocastanoideae</taxon>
        <taxon>Acereae</taxon>
        <taxon>Dipteronia</taxon>
    </lineage>
</organism>
<keyword evidence="7" id="KW-0927">Auxin signaling pathway</keyword>
<comment type="function">
    <text evidence="1">Involved in auxin transport. Regulator of the auxin signaling pathway.</text>
</comment>
<dbReference type="EMBL" id="JANJYJ010000010">
    <property type="protein sequence ID" value="KAK3184007.1"/>
    <property type="molecule type" value="Genomic_DNA"/>
</dbReference>
<comment type="similarity">
    <text evidence="3">Belongs to the BIG GRAIN 1 (BG1) plant protein family.</text>
</comment>
<dbReference type="GO" id="GO:0009734">
    <property type="term" value="P:auxin-activated signaling pathway"/>
    <property type="evidence" value="ECO:0007669"/>
    <property type="project" value="UniProtKB-KW"/>
</dbReference>
<dbReference type="AlphaFoldDB" id="A0AAE0DS77"/>
<evidence type="ECO:0000256" key="1">
    <source>
        <dbReference type="ARBA" id="ARBA00002281"/>
    </source>
</evidence>
<proteinExistence type="inferred from homology"/>
<comment type="subcellular location">
    <subcellularLocation>
        <location evidence="2">Cell membrane</location>
    </subcellularLocation>
</comment>
<evidence type="ECO:0000313" key="9">
    <source>
        <dbReference type="EMBL" id="KAK3184007.1"/>
    </source>
</evidence>
<dbReference type="PANTHER" id="PTHR33541:SF11">
    <property type="entry name" value="PROTEIN BIG GRAIN 1-LIKE E"/>
    <property type="match status" value="1"/>
</dbReference>
<protein>
    <submittedName>
        <fullName evidence="9">Uncharacterized protein</fullName>
    </submittedName>
</protein>
<evidence type="ECO:0000256" key="8">
    <source>
        <dbReference type="SAM" id="MobiDB-lite"/>
    </source>
</evidence>
<evidence type="ECO:0000313" key="10">
    <source>
        <dbReference type="Proteomes" id="UP001281410"/>
    </source>
</evidence>
<evidence type="ECO:0000256" key="5">
    <source>
        <dbReference type="ARBA" id="ARBA00022475"/>
    </source>
</evidence>
<evidence type="ECO:0000256" key="7">
    <source>
        <dbReference type="ARBA" id="ARBA00023294"/>
    </source>
</evidence>
<keyword evidence="4" id="KW-0813">Transport</keyword>
<sequence>MIREPVVLAHQQHATIEKQLIKEKKYKQPSSPSGRLASLLNSVFLQSSSKKKSKSTTQSMKDIHEEESPGGGRRKWRSSISHF</sequence>
<evidence type="ECO:0000256" key="2">
    <source>
        <dbReference type="ARBA" id="ARBA00004236"/>
    </source>
</evidence>
<evidence type="ECO:0000256" key="4">
    <source>
        <dbReference type="ARBA" id="ARBA00022448"/>
    </source>
</evidence>
<dbReference type="InterPro" id="IPR039621">
    <property type="entry name" value="BG1-like"/>
</dbReference>
<keyword evidence="5" id="KW-1003">Cell membrane</keyword>
<gene>
    <name evidence="9" type="ORF">Dsin_031293</name>
</gene>
<name>A0AAE0DS77_9ROSI</name>
<dbReference type="Proteomes" id="UP001281410">
    <property type="component" value="Unassembled WGS sequence"/>
</dbReference>
<dbReference type="GO" id="GO:0005886">
    <property type="term" value="C:plasma membrane"/>
    <property type="evidence" value="ECO:0007669"/>
    <property type="project" value="UniProtKB-SubCell"/>
</dbReference>
<evidence type="ECO:0000256" key="6">
    <source>
        <dbReference type="ARBA" id="ARBA00023136"/>
    </source>
</evidence>
<dbReference type="PANTHER" id="PTHR33541">
    <property type="entry name" value="PROTEIN BIG GRAIN 1-LIKE A-RELATED"/>
    <property type="match status" value="1"/>
</dbReference>
<reference evidence="9" key="1">
    <citation type="journal article" date="2023" name="Plant J.">
        <title>Genome sequences and population genomics provide insights into the demographic history, inbreeding, and mutation load of two 'living fossil' tree species of Dipteronia.</title>
        <authorList>
            <person name="Feng Y."/>
            <person name="Comes H.P."/>
            <person name="Chen J."/>
            <person name="Zhu S."/>
            <person name="Lu R."/>
            <person name="Zhang X."/>
            <person name="Li P."/>
            <person name="Qiu J."/>
            <person name="Olsen K.M."/>
            <person name="Qiu Y."/>
        </authorList>
    </citation>
    <scope>NUCLEOTIDE SEQUENCE</scope>
    <source>
        <strain evidence="9">NBL</strain>
    </source>
</reference>
<keyword evidence="6" id="KW-0472">Membrane</keyword>
<feature type="region of interest" description="Disordered" evidence="8">
    <location>
        <begin position="46"/>
        <end position="83"/>
    </location>
</feature>